<gene>
    <name evidence="2" type="ORF">ACFFK8_09230</name>
</gene>
<evidence type="ECO:0000313" key="3">
    <source>
        <dbReference type="Proteomes" id="UP001589688"/>
    </source>
</evidence>
<comment type="caution">
    <text evidence="2">The sequence shown here is derived from an EMBL/GenBank/DDBJ whole genome shotgun (WGS) entry which is preliminary data.</text>
</comment>
<dbReference type="Proteomes" id="UP001589688">
    <property type="component" value="Unassembled WGS sequence"/>
</dbReference>
<organism evidence="2 3">
    <name type="scientific">Hallella seregens ATCC 51272</name>
    <dbReference type="NCBI Taxonomy" id="1336250"/>
    <lineage>
        <taxon>Bacteria</taxon>
        <taxon>Pseudomonadati</taxon>
        <taxon>Bacteroidota</taxon>
        <taxon>Bacteroidia</taxon>
        <taxon>Bacteroidales</taxon>
        <taxon>Prevotellaceae</taxon>
        <taxon>Hallella</taxon>
    </lineage>
</organism>
<feature type="region of interest" description="Disordered" evidence="1">
    <location>
        <begin position="25"/>
        <end position="64"/>
    </location>
</feature>
<dbReference type="EMBL" id="JBHLZF010000002">
    <property type="protein sequence ID" value="MFB9897975.1"/>
    <property type="molecule type" value="Genomic_DNA"/>
</dbReference>
<name>A0ABV5ZKV1_9BACT</name>
<accession>A0ABV5ZKV1</accession>
<reference evidence="2 3" key="1">
    <citation type="submission" date="2024-09" db="EMBL/GenBank/DDBJ databases">
        <authorList>
            <person name="Sun Q."/>
            <person name="Mori K."/>
        </authorList>
    </citation>
    <scope>NUCLEOTIDE SEQUENCE [LARGE SCALE GENOMIC DNA]</scope>
    <source>
        <strain evidence="2 3">ATCC 51272</strain>
    </source>
</reference>
<keyword evidence="3" id="KW-1185">Reference proteome</keyword>
<evidence type="ECO:0000256" key="1">
    <source>
        <dbReference type="SAM" id="MobiDB-lite"/>
    </source>
</evidence>
<sequence>MKKSYISPRISVKEMAAEQSMLAASFDPGQPSSQVNVSSTPISTPGGVGAKPSSIWGDESEEDE</sequence>
<protein>
    <submittedName>
        <fullName evidence="2">Uncharacterized protein</fullName>
    </submittedName>
</protein>
<feature type="compositionally biased region" description="Polar residues" evidence="1">
    <location>
        <begin position="30"/>
        <end position="43"/>
    </location>
</feature>
<proteinExistence type="predicted"/>
<evidence type="ECO:0000313" key="2">
    <source>
        <dbReference type="EMBL" id="MFB9897975.1"/>
    </source>
</evidence>
<dbReference type="RefSeq" id="WP_027951426.1">
    <property type="nucleotide sequence ID" value="NZ_JADU01000001.1"/>
</dbReference>